<evidence type="ECO:0000256" key="2">
    <source>
        <dbReference type="ARBA" id="ARBA00022723"/>
    </source>
</evidence>
<dbReference type="EMBL" id="JAUZEE010000005">
    <property type="protein sequence ID" value="MDP4301224.1"/>
    <property type="molecule type" value="Genomic_DNA"/>
</dbReference>
<keyword evidence="7" id="KW-1185">Reference proteome</keyword>
<name>A0ABT9G407_LEPDI</name>
<sequence length="120" mass="12960">MTPNRPLRPTRGPLRSFALTALFMGAGLMPPISLAQPATADRAARVWAATCATCHSADQRTPGAIPLIGGRDAETLYRTLLEFKNGQRPAATVMHQHAKGYTDDELRRIAQVLATPPATR</sequence>
<gene>
    <name evidence="6" type="ORF">Q8X39_11295</name>
</gene>
<accession>A0ABT9G407</accession>
<dbReference type="Proteomes" id="UP001235760">
    <property type="component" value="Unassembled WGS sequence"/>
</dbReference>
<evidence type="ECO:0000259" key="5">
    <source>
        <dbReference type="PROSITE" id="PS51007"/>
    </source>
</evidence>
<keyword evidence="1 4" id="KW-0349">Heme</keyword>
<proteinExistence type="predicted"/>
<dbReference type="InterPro" id="IPR009056">
    <property type="entry name" value="Cyt_c-like_dom"/>
</dbReference>
<dbReference type="Gene3D" id="1.10.760.10">
    <property type="entry name" value="Cytochrome c-like domain"/>
    <property type="match status" value="1"/>
</dbReference>
<dbReference type="PROSITE" id="PS51007">
    <property type="entry name" value="CYTC"/>
    <property type="match status" value="1"/>
</dbReference>
<keyword evidence="2 4" id="KW-0479">Metal-binding</keyword>
<dbReference type="InterPro" id="IPR036909">
    <property type="entry name" value="Cyt_c-like_dom_sf"/>
</dbReference>
<feature type="domain" description="Cytochrome c" evidence="5">
    <location>
        <begin position="38"/>
        <end position="117"/>
    </location>
</feature>
<dbReference type="Pfam" id="PF13442">
    <property type="entry name" value="Cytochrome_CBB3"/>
    <property type="match status" value="1"/>
</dbReference>
<evidence type="ECO:0000313" key="6">
    <source>
        <dbReference type="EMBL" id="MDP4301224.1"/>
    </source>
</evidence>
<comment type="caution">
    <text evidence="6">The sequence shown here is derived from an EMBL/GenBank/DDBJ whole genome shotgun (WGS) entry which is preliminary data.</text>
</comment>
<organism evidence="6 7">
    <name type="scientific">Leptothrix discophora</name>
    <dbReference type="NCBI Taxonomy" id="89"/>
    <lineage>
        <taxon>Bacteria</taxon>
        <taxon>Pseudomonadati</taxon>
        <taxon>Pseudomonadota</taxon>
        <taxon>Betaproteobacteria</taxon>
        <taxon>Burkholderiales</taxon>
        <taxon>Sphaerotilaceae</taxon>
        <taxon>Leptothrix</taxon>
    </lineage>
</organism>
<evidence type="ECO:0000256" key="4">
    <source>
        <dbReference type="PROSITE-ProRule" id="PRU00433"/>
    </source>
</evidence>
<protein>
    <submittedName>
        <fullName evidence="6">Class I cytochrome c</fullName>
    </submittedName>
</protein>
<evidence type="ECO:0000313" key="7">
    <source>
        <dbReference type="Proteomes" id="UP001235760"/>
    </source>
</evidence>
<evidence type="ECO:0000256" key="1">
    <source>
        <dbReference type="ARBA" id="ARBA00022617"/>
    </source>
</evidence>
<keyword evidence="3 4" id="KW-0408">Iron</keyword>
<reference evidence="6 7" key="1">
    <citation type="submission" date="2023-08" db="EMBL/GenBank/DDBJ databases">
        <authorList>
            <person name="Roldan D.M."/>
            <person name="Menes R.J."/>
        </authorList>
    </citation>
    <scope>NUCLEOTIDE SEQUENCE [LARGE SCALE GENOMIC DNA]</scope>
    <source>
        <strain evidence="6 7">CCM 2812</strain>
    </source>
</reference>
<evidence type="ECO:0000256" key="3">
    <source>
        <dbReference type="ARBA" id="ARBA00023004"/>
    </source>
</evidence>
<dbReference type="RefSeq" id="WP_305749773.1">
    <property type="nucleotide sequence ID" value="NZ_JAUZEE010000005.1"/>
</dbReference>
<dbReference type="SUPFAM" id="SSF46626">
    <property type="entry name" value="Cytochrome c"/>
    <property type="match status" value="1"/>
</dbReference>